<feature type="chain" id="PRO_5030946732" description="Lipoprotein-attachment site-containing protein" evidence="8">
    <location>
        <begin position="21"/>
        <end position="65"/>
    </location>
</feature>
<sequence length="65" mass="6629">MTKALKLLVLLAALGSLTLAGCGRRGSLERPSPAPAVAADPATADQAAPEAPLKPDRPFILDPII</sequence>
<evidence type="ECO:0000256" key="2">
    <source>
        <dbReference type="ARBA" id="ARBA00022729"/>
    </source>
</evidence>
<feature type="compositionally biased region" description="Low complexity" evidence="7">
    <location>
        <begin position="35"/>
        <end position="51"/>
    </location>
</feature>
<keyword evidence="4" id="KW-0564">Palmitate</keyword>
<keyword evidence="5" id="KW-0998">Cell outer membrane</keyword>
<name>A0A7X3LTK8_9HYPH</name>
<dbReference type="Proteomes" id="UP000433101">
    <property type="component" value="Unassembled WGS sequence"/>
</dbReference>
<dbReference type="InterPro" id="IPR032831">
    <property type="entry name" value="LptM_cons"/>
</dbReference>
<comment type="caution">
    <text evidence="9">The sequence shown here is derived from an EMBL/GenBank/DDBJ whole genome shotgun (WGS) entry which is preliminary data.</text>
</comment>
<dbReference type="AlphaFoldDB" id="A0A7X3LTK8"/>
<evidence type="ECO:0000313" key="9">
    <source>
        <dbReference type="EMBL" id="MXN64854.1"/>
    </source>
</evidence>
<proteinExistence type="predicted"/>
<dbReference type="EMBL" id="WUMV01000003">
    <property type="protein sequence ID" value="MXN64854.1"/>
    <property type="molecule type" value="Genomic_DNA"/>
</dbReference>
<comment type="subcellular location">
    <subcellularLocation>
        <location evidence="1">Cell outer membrane</location>
        <topology evidence="1">Lipid-anchor</topology>
    </subcellularLocation>
</comment>
<evidence type="ECO:0000256" key="4">
    <source>
        <dbReference type="ARBA" id="ARBA00023139"/>
    </source>
</evidence>
<organism evidence="9 10">
    <name type="scientific">Stappia sediminis</name>
    <dbReference type="NCBI Taxonomy" id="2692190"/>
    <lineage>
        <taxon>Bacteria</taxon>
        <taxon>Pseudomonadati</taxon>
        <taxon>Pseudomonadota</taxon>
        <taxon>Alphaproteobacteria</taxon>
        <taxon>Hyphomicrobiales</taxon>
        <taxon>Stappiaceae</taxon>
        <taxon>Stappia</taxon>
    </lineage>
</organism>
<dbReference type="PROSITE" id="PS51257">
    <property type="entry name" value="PROKAR_LIPOPROTEIN"/>
    <property type="match status" value="1"/>
</dbReference>
<evidence type="ECO:0000313" key="10">
    <source>
        <dbReference type="Proteomes" id="UP000433101"/>
    </source>
</evidence>
<evidence type="ECO:0000256" key="8">
    <source>
        <dbReference type="SAM" id="SignalP"/>
    </source>
</evidence>
<keyword evidence="6" id="KW-0449">Lipoprotein</keyword>
<keyword evidence="3" id="KW-0472">Membrane</keyword>
<feature type="signal peptide" evidence="8">
    <location>
        <begin position="1"/>
        <end position="20"/>
    </location>
</feature>
<accession>A0A7X3LTK8</accession>
<evidence type="ECO:0008006" key="11">
    <source>
        <dbReference type="Google" id="ProtNLM"/>
    </source>
</evidence>
<evidence type="ECO:0000256" key="6">
    <source>
        <dbReference type="ARBA" id="ARBA00023288"/>
    </source>
</evidence>
<keyword evidence="10" id="KW-1185">Reference proteome</keyword>
<evidence type="ECO:0000256" key="1">
    <source>
        <dbReference type="ARBA" id="ARBA00004459"/>
    </source>
</evidence>
<evidence type="ECO:0000256" key="7">
    <source>
        <dbReference type="SAM" id="MobiDB-lite"/>
    </source>
</evidence>
<feature type="region of interest" description="Disordered" evidence="7">
    <location>
        <begin position="25"/>
        <end position="65"/>
    </location>
</feature>
<reference evidence="9 10" key="1">
    <citation type="submission" date="2019-12" db="EMBL/GenBank/DDBJ databases">
        <authorList>
            <person name="Li M."/>
        </authorList>
    </citation>
    <scope>NUCLEOTIDE SEQUENCE [LARGE SCALE GENOMIC DNA]</scope>
    <source>
        <strain evidence="9 10">GBMRC 2046</strain>
    </source>
</reference>
<dbReference type="RefSeq" id="WP_160775098.1">
    <property type="nucleotide sequence ID" value="NZ_WUMV01000003.1"/>
</dbReference>
<evidence type="ECO:0000256" key="5">
    <source>
        <dbReference type="ARBA" id="ARBA00023237"/>
    </source>
</evidence>
<keyword evidence="2 8" id="KW-0732">Signal</keyword>
<protein>
    <recommendedName>
        <fullName evidence="11">Lipoprotein-attachment site-containing protein</fullName>
    </recommendedName>
</protein>
<dbReference type="NCBIfam" id="NF047847">
    <property type="entry name" value="SS_mature_LptM"/>
    <property type="match status" value="1"/>
</dbReference>
<evidence type="ECO:0000256" key="3">
    <source>
        <dbReference type="ARBA" id="ARBA00023136"/>
    </source>
</evidence>
<gene>
    <name evidence="9" type="ORF">GR183_08035</name>
</gene>